<reference evidence="3 4" key="1">
    <citation type="submission" date="2015-08" db="EMBL/GenBank/DDBJ databases">
        <title>Antibacterial properties of a collection of Vibrionaceae strains.</title>
        <authorList>
            <person name="Giubergia S."/>
        </authorList>
    </citation>
    <scope>NUCLEOTIDE SEQUENCE [LARGE SCALE GENOMIC DNA]</scope>
    <source>
        <strain evidence="3 4">S0821</strain>
    </source>
</reference>
<dbReference type="RefSeq" id="WP_055466195.1">
    <property type="nucleotide sequence ID" value="NZ_LKHS01000009.1"/>
</dbReference>
<organism evidence="3 4">
    <name type="scientific">Vibrio furnissii</name>
    <dbReference type="NCBI Taxonomy" id="29494"/>
    <lineage>
        <taxon>Bacteria</taxon>
        <taxon>Pseudomonadati</taxon>
        <taxon>Pseudomonadota</taxon>
        <taxon>Gammaproteobacteria</taxon>
        <taxon>Vibrionales</taxon>
        <taxon>Vibrionaceae</taxon>
        <taxon>Vibrio</taxon>
    </lineage>
</organism>
<proteinExistence type="predicted"/>
<evidence type="ECO:0000259" key="2">
    <source>
        <dbReference type="Pfam" id="PF05232"/>
    </source>
</evidence>
<protein>
    <recommendedName>
        <fullName evidence="2">Chlorhexidine efflux transporter domain-containing protein</fullName>
    </recommendedName>
</protein>
<dbReference type="NCBIfam" id="NF033664">
    <property type="entry name" value="PACE_transport"/>
    <property type="match status" value="1"/>
</dbReference>
<feature type="domain" description="Chlorhexidine efflux transporter" evidence="2">
    <location>
        <begin position="3"/>
        <end position="63"/>
    </location>
</feature>
<gene>
    <name evidence="3" type="ORF">AMR76_11950</name>
</gene>
<feature type="transmembrane region" description="Helical" evidence="1">
    <location>
        <begin position="7"/>
        <end position="28"/>
    </location>
</feature>
<sequence length="142" mass="16132">MSNQERLFHAISFELMALLFVVPLGALLSGKSGGSMAAIGIGLSLFTVVWNYLYNVGFDRLFGAERTQRKAKIRVWHAVGFEGSLVFVTVPVIAWFLQVSWSTALLLEAGFLTFFFFYTIAFNWGYDKLQPYQRWVVATKMQ</sequence>
<feature type="transmembrane region" description="Helical" evidence="1">
    <location>
        <begin position="75"/>
        <end position="97"/>
    </location>
</feature>
<feature type="domain" description="Chlorhexidine efflux transporter" evidence="2">
    <location>
        <begin position="69"/>
        <end position="131"/>
    </location>
</feature>
<dbReference type="InterPro" id="IPR058208">
    <property type="entry name" value="PACE"/>
</dbReference>
<feature type="transmembrane region" description="Helical" evidence="1">
    <location>
        <begin position="103"/>
        <end position="126"/>
    </location>
</feature>
<dbReference type="InterPro" id="IPR007896">
    <property type="entry name" value="BTP_bacteria"/>
</dbReference>
<dbReference type="AlphaFoldDB" id="A0A0Q2RPQ4"/>
<name>A0A0Q2RPQ4_VIBFU</name>
<accession>A0A0Q2RPQ4</accession>
<feature type="transmembrane region" description="Helical" evidence="1">
    <location>
        <begin position="34"/>
        <end position="54"/>
    </location>
</feature>
<dbReference type="EMBL" id="LKHS01000009">
    <property type="protein sequence ID" value="KQH85982.1"/>
    <property type="molecule type" value="Genomic_DNA"/>
</dbReference>
<dbReference type="InParanoid" id="A0A0Q2RPQ4"/>
<keyword evidence="1" id="KW-1133">Transmembrane helix</keyword>
<keyword evidence="1" id="KW-0472">Membrane</keyword>
<keyword evidence="4" id="KW-1185">Reference proteome</keyword>
<evidence type="ECO:0000313" key="4">
    <source>
        <dbReference type="Proteomes" id="UP000051221"/>
    </source>
</evidence>
<comment type="caution">
    <text evidence="3">The sequence shown here is derived from an EMBL/GenBank/DDBJ whole genome shotgun (WGS) entry which is preliminary data.</text>
</comment>
<keyword evidence="1" id="KW-0812">Transmembrane</keyword>
<evidence type="ECO:0000313" key="3">
    <source>
        <dbReference type="EMBL" id="KQH85982.1"/>
    </source>
</evidence>
<evidence type="ECO:0000256" key="1">
    <source>
        <dbReference type="SAM" id="Phobius"/>
    </source>
</evidence>
<dbReference type="Pfam" id="PF05232">
    <property type="entry name" value="BTP"/>
    <property type="match status" value="2"/>
</dbReference>
<dbReference type="Proteomes" id="UP000051221">
    <property type="component" value="Unassembled WGS sequence"/>
</dbReference>